<protein>
    <recommendedName>
        <fullName evidence="2">IS110 family transposase</fullName>
    </recommendedName>
</protein>
<organism evidence="1">
    <name type="scientific">bioreactor metagenome</name>
    <dbReference type="NCBI Taxonomy" id="1076179"/>
    <lineage>
        <taxon>unclassified sequences</taxon>
        <taxon>metagenomes</taxon>
        <taxon>ecological metagenomes</taxon>
    </lineage>
</organism>
<dbReference type="EMBL" id="VSSQ01129963">
    <property type="protein sequence ID" value="MPN57874.1"/>
    <property type="molecule type" value="Genomic_DNA"/>
</dbReference>
<dbReference type="AlphaFoldDB" id="A0A645JBW0"/>
<sequence length="103" mass="11762">MSSKIPKRKNPVGQILHSSANSLKSSKTPLRYYFRCIQAKSGYLPAIIVTVNKLGRILYTMVKNKVEFDGSFTQTNEAEILKRKLERTQKTLDKLKNQIDECA</sequence>
<gene>
    <name evidence="1" type="ORF">SDC9_205570</name>
</gene>
<name>A0A645JBW0_9ZZZZ</name>
<proteinExistence type="predicted"/>
<comment type="caution">
    <text evidence="1">The sequence shown here is derived from an EMBL/GenBank/DDBJ whole genome shotgun (WGS) entry which is preliminary data.</text>
</comment>
<evidence type="ECO:0008006" key="2">
    <source>
        <dbReference type="Google" id="ProtNLM"/>
    </source>
</evidence>
<reference evidence="1" key="1">
    <citation type="submission" date="2019-08" db="EMBL/GenBank/DDBJ databases">
        <authorList>
            <person name="Kucharzyk K."/>
            <person name="Murdoch R.W."/>
            <person name="Higgins S."/>
            <person name="Loffler F."/>
        </authorList>
    </citation>
    <scope>NUCLEOTIDE SEQUENCE</scope>
</reference>
<evidence type="ECO:0000313" key="1">
    <source>
        <dbReference type="EMBL" id="MPN57874.1"/>
    </source>
</evidence>
<accession>A0A645JBW0</accession>